<organism evidence="1 2">
    <name type="scientific">Laetiporus sulphureus 93-53</name>
    <dbReference type="NCBI Taxonomy" id="1314785"/>
    <lineage>
        <taxon>Eukaryota</taxon>
        <taxon>Fungi</taxon>
        <taxon>Dikarya</taxon>
        <taxon>Basidiomycota</taxon>
        <taxon>Agaricomycotina</taxon>
        <taxon>Agaricomycetes</taxon>
        <taxon>Polyporales</taxon>
        <taxon>Laetiporus</taxon>
    </lineage>
</organism>
<dbReference type="Proteomes" id="UP000076871">
    <property type="component" value="Unassembled WGS sequence"/>
</dbReference>
<evidence type="ECO:0000313" key="1">
    <source>
        <dbReference type="EMBL" id="KZT10099.1"/>
    </source>
</evidence>
<dbReference type="OrthoDB" id="2801457at2759"/>
<sequence>MPLHADSVILSGIRFPPSRHGFLRLVIMPKDVLRHPSLSTPAARLSDDILHMIFLHLVLGHDPRPDLRPLNTQNLSNGTTWLSVTYVCQFWRNVALASPRLWSRWIVDKDCCMPMLREFISRSGNLAVHVAFEGPASASMCQLLEQAQLVADCSHRLLALVIRNFHEKDTTSLANVFSQPGPILRKLVLTATNTAQPGLIGSVFADEMPALRSLVSSHNVLPWYPYRNMTELVLMNQSAPPLSQLKVMLRRCPAIHSLCLGFGHSHFPPDPLDTPRDNEVIHLPNLRQQFVLRGMSNVVGDILAQISFPKVTRVMLKLHAPRVNSSSYRPSMHTFESEWKCADLLARTSGVGIDDIALFSEGLTSVSVSMISWYWCTRPNFQWISQRLRTMADSITFPRLVRLTIKEQSIALSDSAWCHILRAFPALTTIDLNADVTLGFLRALSKTTHNQQGVTFDVCPLLSTVILSTPFEGDKEATNETLRRLTYSFRKRAANGARLKLLRVAFANLREEEPGFTDMFSELADQVEIHVMQGPLAPPPSPASQ</sequence>
<name>A0A165GB44_9APHY</name>
<reference evidence="1 2" key="1">
    <citation type="journal article" date="2016" name="Mol. Biol. Evol.">
        <title>Comparative Genomics of Early-Diverging Mushroom-Forming Fungi Provides Insights into the Origins of Lignocellulose Decay Capabilities.</title>
        <authorList>
            <person name="Nagy L.G."/>
            <person name="Riley R."/>
            <person name="Tritt A."/>
            <person name="Adam C."/>
            <person name="Daum C."/>
            <person name="Floudas D."/>
            <person name="Sun H."/>
            <person name="Yadav J.S."/>
            <person name="Pangilinan J."/>
            <person name="Larsson K.H."/>
            <person name="Matsuura K."/>
            <person name="Barry K."/>
            <person name="Labutti K."/>
            <person name="Kuo R."/>
            <person name="Ohm R.A."/>
            <person name="Bhattacharya S.S."/>
            <person name="Shirouzu T."/>
            <person name="Yoshinaga Y."/>
            <person name="Martin F.M."/>
            <person name="Grigoriev I.V."/>
            <person name="Hibbett D.S."/>
        </authorList>
    </citation>
    <scope>NUCLEOTIDE SEQUENCE [LARGE SCALE GENOMIC DNA]</scope>
    <source>
        <strain evidence="1 2">93-53</strain>
    </source>
</reference>
<evidence type="ECO:0000313" key="2">
    <source>
        <dbReference type="Proteomes" id="UP000076871"/>
    </source>
</evidence>
<proteinExistence type="predicted"/>
<dbReference type="RefSeq" id="XP_040767839.1">
    <property type="nucleotide sequence ID" value="XM_040914212.1"/>
</dbReference>
<dbReference type="Gene3D" id="3.80.10.10">
    <property type="entry name" value="Ribonuclease Inhibitor"/>
    <property type="match status" value="1"/>
</dbReference>
<dbReference type="InterPro" id="IPR032675">
    <property type="entry name" value="LRR_dom_sf"/>
</dbReference>
<dbReference type="Gene3D" id="1.20.1280.50">
    <property type="match status" value="1"/>
</dbReference>
<feature type="non-terminal residue" evidence="1">
    <location>
        <position position="1"/>
    </location>
</feature>
<keyword evidence="2" id="KW-1185">Reference proteome</keyword>
<dbReference type="AlphaFoldDB" id="A0A165GB44"/>
<accession>A0A165GB44</accession>
<dbReference type="GeneID" id="63831240"/>
<dbReference type="EMBL" id="KV427610">
    <property type="protein sequence ID" value="KZT10099.1"/>
    <property type="molecule type" value="Genomic_DNA"/>
</dbReference>
<protein>
    <submittedName>
        <fullName evidence="1">Uncharacterized protein</fullName>
    </submittedName>
</protein>
<gene>
    <name evidence="1" type="ORF">LAESUDRAFT_810377</name>
</gene>
<dbReference type="InParanoid" id="A0A165GB44"/>